<gene>
    <name evidence="1" type="ORF">GSOID_T00022900001</name>
</gene>
<accession>E4YZI2</accession>
<dbReference type="AlphaFoldDB" id="E4YZI2"/>
<name>E4YZI2_OIKDI</name>
<feature type="non-terminal residue" evidence="1">
    <location>
        <position position="1"/>
    </location>
</feature>
<dbReference type="Proteomes" id="UP000011014">
    <property type="component" value="Unassembled WGS sequence"/>
</dbReference>
<organism evidence="1">
    <name type="scientific">Oikopleura dioica</name>
    <name type="common">Tunicate</name>
    <dbReference type="NCBI Taxonomy" id="34765"/>
    <lineage>
        <taxon>Eukaryota</taxon>
        <taxon>Metazoa</taxon>
        <taxon>Chordata</taxon>
        <taxon>Tunicata</taxon>
        <taxon>Appendicularia</taxon>
        <taxon>Copelata</taxon>
        <taxon>Oikopleuridae</taxon>
        <taxon>Oikopleura</taxon>
    </lineage>
</organism>
<sequence>KIIDGILFIKSFNFFFRNFMQKFHGRKNTNEARTSIELTRVLLQQDGKNRIMGQLLNGLYDLESDEDDVENEECSPVTSKSSIDSEEYNLRQQFTQSAFTRKSSGTRSSIKRSKSFLGSQLSENQSDYFQKIKTAEKDFYFDEPKQPPILFFTDGRGNFITGKEQQFIRARTIEKDRLLKTYNGHFQECQDFLERAKKRRGNLFSNTWLSAGDQIKRAD</sequence>
<proteinExistence type="predicted"/>
<dbReference type="EMBL" id="FN656149">
    <property type="protein sequence ID" value="CBY40860.1"/>
    <property type="molecule type" value="Genomic_DNA"/>
</dbReference>
<evidence type="ECO:0000313" key="1">
    <source>
        <dbReference type="EMBL" id="CBY40860.1"/>
    </source>
</evidence>
<reference evidence="1" key="1">
    <citation type="journal article" date="2010" name="Science">
        <title>Plasticity of animal genome architecture unmasked by rapid evolution of a pelagic tunicate.</title>
        <authorList>
            <person name="Denoeud F."/>
            <person name="Henriet S."/>
            <person name="Mungpakdee S."/>
            <person name="Aury J.M."/>
            <person name="Da Silva C."/>
            <person name="Brinkmann H."/>
            <person name="Mikhaleva J."/>
            <person name="Olsen L.C."/>
            <person name="Jubin C."/>
            <person name="Canestro C."/>
            <person name="Bouquet J.M."/>
            <person name="Danks G."/>
            <person name="Poulain J."/>
            <person name="Campsteijn C."/>
            <person name="Adamski M."/>
            <person name="Cross I."/>
            <person name="Yadetie F."/>
            <person name="Muffato M."/>
            <person name="Louis A."/>
            <person name="Butcher S."/>
            <person name="Tsagkogeorga G."/>
            <person name="Konrad A."/>
            <person name="Singh S."/>
            <person name="Jensen M.F."/>
            <person name="Cong E.H."/>
            <person name="Eikeseth-Otteraa H."/>
            <person name="Noel B."/>
            <person name="Anthouard V."/>
            <person name="Porcel B.M."/>
            <person name="Kachouri-Lafond R."/>
            <person name="Nishino A."/>
            <person name="Ugolini M."/>
            <person name="Chourrout P."/>
            <person name="Nishida H."/>
            <person name="Aasland R."/>
            <person name="Huzurbazar S."/>
            <person name="Westhof E."/>
            <person name="Delsuc F."/>
            <person name="Lehrach H."/>
            <person name="Reinhardt R."/>
            <person name="Weissenbach J."/>
            <person name="Roy S.W."/>
            <person name="Artiguenave F."/>
            <person name="Postlethwait J.H."/>
            <person name="Manak J.R."/>
            <person name="Thompson E.M."/>
            <person name="Jaillon O."/>
            <person name="Du Pasquier L."/>
            <person name="Boudinot P."/>
            <person name="Liberles D.A."/>
            <person name="Volff J.N."/>
            <person name="Philippe H."/>
            <person name="Lenhard B."/>
            <person name="Roest Crollius H."/>
            <person name="Wincker P."/>
            <person name="Chourrout D."/>
        </authorList>
    </citation>
    <scope>NUCLEOTIDE SEQUENCE [LARGE SCALE GENOMIC DNA]</scope>
</reference>
<protein>
    <submittedName>
        <fullName evidence="1">Uncharacterized protein</fullName>
    </submittedName>
</protein>